<evidence type="ECO:0000259" key="2">
    <source>
        <dbReference type="Pfam" id="PF01881"/>
    </source>
</evidence>
<evidence type="ECO:0000313" key="4">
    <source>
        <dbReference type="Proteomes" id="UP000242520"/>
    </source>
</evidence>
<dbReference type="CDD" id="cd21140">
    <property type="entry name" value="Cas6_I-like"/>
    <property type="match status" value="1"/>
</dbReference>
<sequence>MRLSCEFKCDRFPITYHMMIVSLIKDALKKSDENYFKKIYLYDEQKINKKPKNFCFSVFMKNFERQEDIFIINDKIIVNISTPDYEFFINIYNGLLKIKEFKYKDFTINKVRMNILKEKNINESSVVFNTLSPICVKDKNNNPVDIEGEKFEDELNYIVDKTLQSYRGHGVKERIKFIPYKMKKVVVKQDIRNFKENTNKKYYYVNAYSGIFELKGDIQDLKDIYLLGVGFKRSQGFGMIDILR</sequence>
<name>A0A1M5PU66_9FIRM</name>
<dbReference type="STRING" id="1123350.SAMN02744040_00612"/>
<protein>
    <submittedName>
        <fullName evidence="3">CRISPR-associated protein, Cas6 family</fullName>
    </submittedName>
</protein>
<dbReference type="EMBL" id="FQXH01000007">
    <property type="protein sequence ID" value="SHH05527.1"/>
    <property type="molecule type" value="Genomic_DNA"/>
</dbReference>
<keyword evidence="4" id="KW-1185">Reference proteome</keyword>
<dbReference type="InterPro" id="IPR049435">
    <property type="entry name" value="Cas_Cas6_C"/>
</dbReference>
<dbReference type="RefSeq" id="WP_072723534.1">
    <property type="nucleotide sequence ID" value="NZ_FQXH01000007.1"/>
</dbReference>
<dbReference type="InterPro" id="IPR045747">
    <property type="entry name" value="CRISPR-assoc_prot_Cas6_N_sf"/>
</dbReference>
<dbReference type="GO" id="GO:0016788">
    <property type="term" value="F:hydrolase activity, acting on ester bonds"/>
    <property type="evidence" value="ECO:0007669"/>
    <property type="project" value="InterPro"/>
</dbReference>
<evidence type="ECO:0000313" key="3">
    <source>
        <dbReference type="EMBL" id="SHH05527.1"/>
    </source>
</evidence>
<dbReference type="PANTHER" id="PTHR36984:SF3">
    <property type="entry name" value="CRISPR-ASSOCIATED ENDORIBONUCLEASE CAS6"/>
    <property type="match status" value="1"/>
</dbReference>
<dbReference type="Proteomes" id="UP000242520">
    <property type="component" value="Unassembled WGS sequence"/>
</dbReference>
<reference evidence="4" key="1">
    <citation type="submission" date="2016-11" db="EMBL/GenBank/DDBJ databases">
        <authorList>
            <person name="Varghese N."/>
            <person name="Submissions S."/>
        </authorList>
    </citation>
    <scope>NUCLEOTIDE SEQUENCE [LARGE SCALE GENOMIC DNA]</scope>
    <source>
        <strain evidence="4">DSM 15285</strain>
    </source>
</reference>
<dbReference type="NCBIfam" id="TIGR01877">
    <property type="entry name" value="cas_cas6"/>
    <property type="match status" value="1"/>
</dbReference>
<dbReference type="GO" id="GO:0051607">
    <property type="term" value="P:defense response to virus"/>
    <property type="evidence" value="ECO:0007669"/>
    <property type="project" value="UniProtKB-KW"/>
</dbReference>
<keyword evidence="1" id="KW-0051">Antiviral defense</keyword>
<dbReference type="Pfam" id="PF01881">
    <property type="entry name" value="Cas_Cas6_C"/>
    <property type="match status" value="1"/>
</dbReference>
<organism evidence="3 4">
    <name type="scientific">Tepidibacter thalassicus DSM 15285</name>
    <dbReference type="NCBI Taxonomy" id="1123350"/>
    <lineage>
        <taxon>Bacteria</taxon>
        <taxon>Bacillati</taxon>
        <taxon>Bacillota</taxon>
        <taxon>Clostridia</taxon>
        <taxon>Peptostreptococcales</taxon>
        <taxon>Peptostreptococcaceae</taxon>
        <taxon>Tepidibacter</taxon>
    </lineage>
</organism>
<dbReference type="PANTHER" id="PTHR36984">
    <property type="entry name" value="CRISPR-ASSOCIATED ENDORIBONUCLEASE CAS6 1"/>
    <property type="match status" value="1"/>
</dbReference>
<proteinExistence type="predicted"/>
<accession>A0A1M5PU66</accession>
<dbReference type="AlphaFoldDB" id="A0A1M5PU66"/>
<gene>
    <name evidence="3" type="ORF">SAMN02744040_00612</name>
</gene>
<dbReference type="Gene3D" id="3.30.70.1900">
    <property type="match status" value="1"/>
</dbReference>
<dbReference type="Gene3D" id="3.30.70.1890">
    <property type="match status" value="1"/>
</dbReference>
<dbReference type="OrthoDB" id="45555at2"/>
<dbReference type="InterPro" id="IPR010156">
    <property type="entry name" value="CRISPR-assoc_prot_Cas6"/>
</dbReference>
<evidence type="ECO:0000256" key="1">
    <source>
        <dbReference type="ARBA" id="ARBA00023118"/>
    </source>
</evidence>
<feature type="domain" description="CRISPR associated protein Cas6 C-terminal" evidence="2">
    <location>
        <begin position="117"/>
        <end position="242"/>
    </location>
</feature>